<evidence type="ECO:0000313" key="1">
    <source>
        <dbReference type="EMBL" id="KAJ1202072.1"/>
    </source>
</evidence>
<dbReference type="Proteomes" id="UP001066276">
    <property type="component" value="Chromosome 2_1"/>
</dbReference>
<protein>
    <submittedName>
        <fullName evidence="1">Uncharacterized protein</fullName>
    </submittedName>
</protein>
<gene>
    <name evidence="1" type="ORF">NDU88_005875</name>
</gene>
<reference evidence="1" key="1">
    <citation type="journal article" date="2022" name="bioRxiv">
        <title>Sequencing and chromosome-scale assembly of the giantPleurodeles waltlgenome.</title>
        <authorList>
            <person name="Brown T."/>
            <person name="Elewa A."/>
            <person name="Iarovenko S."/>
            <person name="Subramanian E."/>
            <person name="Araus A.J."/>
            <person name="Petzold A."/>
            <person name="Susuki M."/>
            <person name="Suzuki K.-i.T."/>
            <person name="Hayashi T."/>
            <person name="Toyoda A."/>
            <person name="Oliveira C."/>
            <person name="Osipova E."/>
            <person name="Leigh N.D."/>
            <person name="Simon A."/>
            <person name="Yun M.H."/>
        </authorList>
    </citation>
    <scope>NUCLEOTIDE SEQUENCE</scope>
    <source>
        <strain evidence="1">20211129_DDA</strain>
        <tissue evidence="1">Liver</tissue>
    </source>
</reference>
<comment type="caution">
    <text evidence="1">The sequence shown here is derived from an EMBL/GenBank/DDBJ whole genome shotgun (WGS) entry which is preliminary data.</text>
</comment>
<dbReference type="AlphaFoldDB" id="A0AAV7VL81"/>
<dbReference type="EMBL" id="JANPWB010000003">
    <property type="protein sequence ID" value="KAJ1202072.1"/>
    <property type="molecule type" value="Genomic_DNA"/>
</dbReference>
<organism evidence="1 2">
    <name type="scientific">Pleurodeles waltl</name>
    <name type="common">Iberian ribbed newt</name>
    <dbReference type="NCBI Taxonomy" id="8319"/>
    <lineage>
        <taxon>Eukaryota</taxon>
        <taxon>Metazoa</taxon>
        <taxon>Chordata</taxon>
        <taxon>Craniata</taxon>
        <taxon>Vertebrata</taxon>
        <taxon>Euteleostomi</taxon>
        <taxon>Amphibia</taxon>
        <taxon>Batrachia</taxon>
        <taxon>Caudata</taxon>
        <taxon>Salamandroidea</taxon>
        <taxon>Salamandridae</taxon>
        <taxon>Pleurodelinae</taxon>
        <taxon>Pleurodeles</taxon>
    </lineage>
</organism>
<accession>A0AAV7VL81</accession>
<proteinExistence type="predicted"/>
<keyword evidence="2" id="KW-1185">Reference proteome</keyword>
<evidence type="ECO:0000313" key="2">
    <source>
        <dbReference type="Proteomes" id="UP001066276"/>
    </source>
</evidence>
<sequence>MTGAPGCSTETGEVLPPRREGVERIYSPRILVLLVTRAYFISAKHRRSEAPAFEMPMGVVGPGGRDETE</sequence>
<name>A0AAV7VL81_PLEWA</name>